<dbReference type="Ensembl" id="ENSLACT00000001073.1">
    <property type="protein sequence ID" value="ENSLACP00000001063.1"/>
    <property type="gene ID" value="ENSLACG00000000952.1"/>
</dbReference>
<sequence length="466" mass="54460">QLSCSFCNELYREPILLQCDHNLCRTCLPKVQVGTGDSFKCPECHQDCNKTELRKNPLLENIVEHYRDAERNQQFYCEEHGVRLELFCEEEQKAICLVCGTSQRHRDHEHEAIAVAADGYKETLRGLLDVLQEKETEARRCLNEENQCLRNLREKKNYLKNKVGEELGRLQDFLEEERRNINRELDATEERYIEILEENKRRISHQIPELQNATAESKDEMENTKHIAFLSIFSRLGIVTFQLSLHRARVQFINPRRPPVDLREEKFLELLQYKVWKKMKDFITPALESITIDVDTVHGQLIVSRDRSSIKLGLTQQDLPHSQRRFLTSFAALGSRGFTSGRHYWEVEVGGKSFWMLGVAKESIERGEPPAYSPQDGLWALGLGNRNSYVGFSPEAEALPPLERPRKIGIYLDYEGGKVSFYNADNMCHIYTYTDMFTERMYPYFNPHYCEMEEREDDLPLRIPPL</sequence>
<evidence type="ECO:0000256" key="2">
    <source>
        <dbReference type="ARBA" id="ARBA00022771"/>
    </source>
</evidence>
<dbReference type="CDD" id="cd19772">
    <property type="entry name" value="Bbox2_TRIM21_C-IV"/>
    <property type="match status" value="1"/>
</dbReference>
<proteinExistence type="predicted"/>
<reference evidence="9" key="2">
    <citation type="submission" date="2025-08" db="UniProtKB">
        <authorList>
            <consortium name="Ensembl"/>
        </authorList>
    </citation>
    <scope>IDENTIFICATION</scope>
</reference>
<dbReference type="InterPro" id="IPR017907">
    <property type="entry name" value="Znf_RING_CS"/>
</dbReference>
<dbReference type="InterPro" id="IPR027370">
    <property type="entry name" value="Znf-RING_euk"/>
</dbReference>
<reference evidence="10" key="1">
    <citation type="submission" date="2011-08" db="EMBL/GenBank/DDBJ databases">
        <title>The draft genome of Latimeria chalumnae.</title>
        <authorList>
            <person name="Di Palma F."/>
            <person name="Alfoldi J."/>
            <person name="Johnson J."/>
            <person name="Berlin A."/>
            <person name="Gnerre S."/>
            <person name="Jaffe D."/>
            <person name="MacCallum I."/>
            <person name="Young S."/>
            <person name="Walker B.J."/>
            <person name="Lander E."/>
            <person name="Lindblad-Toh K."/>
        </authorList>
    </citation>
    <scope>NUCLEOTIDE SEQUENCE [LARGE SCALE GENOMIC DNA]</scope>
    <source>
        <strain evidence="10">Wild caught</strain>
    </source>
</reference>
<dbReference type="SUPFAM" id="SSF49899">
    <property type="entry name" value="Concanavalin A-like lectins/glucanases"/>
    <property type="match status" value="1"/>
</dbReference>
<dbReference type="CDD" id="cd13733">
    <property type="entry name" value="SPRY_PRY_C-I_1"/>
    <property type="match status" value="1"/>
</dbReference>
<dbReference type="STRING" id="7897.ENSLACP00000001063"/>
<evidence type="ECO:0000256" key="4">
    <source>
        <dbReference type="PROSITE-ProRule" id="PRU00024"/>
    </source>
</evidence>
<dbReference type="InParanoid" id="H2ZUJ2"/>
<dbReference type="PANTHER" id="PTHR24103">
    <property type="entry name" value="E3 UBIQUITIN-PROTEIN LIGASE TRIM"/>
    <property type="match status" value="1"/>
</dbReference>
<dbReference type="SMART" id="SM00449">
    <property type="entry name" value="SPRY"/>
    <property type="match status" value="1"/>
</dbReference>
<keyword evidence="2 4" id="KW-0863">Zinc-finger</keyword>
<protein>
    <submittedName>
        <fullName evidence="9">Uncharacterized protein</fullName>
    </submittedName>
</protein>
<keyword evidence="10" id="KW-1185">Reference proteome</keyword>
<evidence type="ECO:0000259" key="6">
    <source>
        <dbReference type="PROSITE" id="PS50089"/>
    </source>
</evidence>
<dbReference type="SMART" id="SM00336">
    <property type="entry name" value="BBOX"/>
    <property type="match status" value="1"/>
</dbReference>
<dbReference type="InterPro" id="IPR043136">
    <property type="entry name" value="B30.2/SPRY_sf"/>
</dbReference>
<dbReference type="InterPro" id="IPR001870">
    <property type="entry name" value="B30.2/SPRY"/>
</dbReference>
<dbReference type="AlphaFoldDB" id="H2ZUJ2"/>
<dbReference type="InterPro" id="IPR003879">
    <property type="entry name" value="Butyrophylin_SPRY"/>
</dbReference>
<dbReference type="GO" id="GO:0008270">
    <property type="term" value="F:zinc ion binding"/>
    <property type="evidence" value="ECO:0007669"/>
    <property type="project" value="UniProtKB-KW"/>
</dbReference>
<dbReference type="PROSITE" id="PS00518">
    <property type="entry name" value="ZF_RING_1"/>
    <property type="match status" value="1"/>
</dbReference>
<evidence type="ECO:0000313" key="10">
    <source>
        <dbReference type="Proteomes" id="UP000008672"/>
    </source>
</evidence>
<dbReference type="InterPro" id="IPR006574">
    <property type="entry name" value="PRY"/>
</dbReference>
<dbReference type="PROSITE" id="PS50119">
    <property type="entry name" value="ZF_BBOX"/>
    <property type="match status" value="1"/>
</dbReference>
<feature type="domain" description="B30.2/SPRY" evidence="8">
    <location>
        <begin position="269"/>
        <end position="466"/>
    </location>
</feature>
<dbReference type="InterPro" id="IPR013083">
    <property type="entry name" value="Znf_RING/FYVE/PHD"/>
</dbReference>
<dbReference type="HOGENOM" id="CLU_013137_0_3_1"/>
<keyword evidence="3" id="KW-0862">Zinc</keyword>
<dbReference type="FunFam" id="2.60.120.920:FF:000004">
    <property type="entry name" value="Butyrophilin subfamily 1 member A1"/>
    <property type="match status" value="1"/>
</dbReference>
<keyword evidence="5" id="KW-0175">Coiled coil</keyword>
<reference evidence="9" key="3">
    <citation type="submission" date="2025-09" db="UniProtKB">
        <authorList>
            <consortium name="Ensembl"/>
        </authorList>
    </citation>
    <scope>IDENTIFICATION</scope>
</reference>
<accession>H2ZUJ2</accession>
<feature type="coiled-coil region" evidence="5">
    <location>
        <begin position="142"/>
        <end position="213"/>
    </location>
</feature>
<dbReference type="GeneTree" id="ENSGT01030000234583"/>
<evidence type="ECO:0000256" key="5">
    <source>
        <dbReference type="SAM" id="Coils"/>
    </source>
</evidence>
<dbReference type="Pfam" id="PF13445">
    <property type="entry name" value="zf-RING_UBOX"/>
    <property type="match status" value="1"/>
</dbReference>
<organism evidence="9 10">
    <name type="scientific">Latimeria chalumnae</name>
    <name type="common">Coelacanth</name>
    <dbReference type="NCBI Taxonomy" id="7897"/>
    <lineage>
        <taxon>Eukaryota</taxon>
        <taxon>Metazoa</taxon>
        <taxon>Chordata</taxon>
        <taxon>Craniata</taxon>
        <taxon>Vertebrata</taxon>
        <taxon>Euteleostomi</taxon>
        <taxon>Coelacanthiformes</taxon>
        <taxon>Coelacanthidae</taxon>
        <taxon>Latimeria</taxon>
    </lineage>
</organism>
<dbReference type="InterPro" id="IPR050143">
    <property type="entry name" value="TRIM/RBCC"/>
</dbReference>
<evidence type="ECO:0000259" key="8">
    <source>
        <dbReference type="PROSITE" id="PS50188"/>
    </source>
</evidence>
<keyword evidence="1" id="KW-0479">Metal-binding</keyword>
<feature type="domain" description="RING-type" evidence="6">
    <location>
        <begin position="4"/>
        <end position="45"/>
    </location>
</feature>
<dbReference type="EMBL" id="AFYH01255657">
    <property type="status" value="NOT_ANNOTATED_CDS"/>
    <property type="molecule type" value="Genomic_DNA"/>
</dbReference>
<dbReference type="InterPro" id="IPR001841">
    <property type="entry name" value="Znf_RING"/>
</dbReference>
<evidence type="ECO:0000259" key="7">
    <source>
        <dbReference type="PROSITE" id="PS50119"/>
    </source>
</evidence>
<evidence type="ECO:0000256" key="1">
    <source>
        <dbReference type="ARBA" id="ARBA00022723"/>
    </source>
</evidence>
<dbReference type="PROSITE" id="PS50089">
    <property type="entry name" value="ZF_RING_2"/>
    <property type="match status" value="1"/>
</dbReference>
<feature type="domain" description="B box-type" evidence="7">
    <location>
        <begin position="72"/>
        <end position="113"/>
    </location>
</feature>
<dbReference type="Bgee" id="ENSLACG00000000952">
    <property type="expression patterns" value="Expressed in pelvic fin"/>
</dbReference>
<dbReference type="Gene3D" id="3.30.40.10">
    <property type="entry name" value="Zinc/RING finger domain, C3HC4 (zinc finger)"/>
    <property type="match status" value="1"/>
</dbReference>
<dbReference type="Pfam" id="PF00622">
    <property type="entry name" value="SPRY"/>
    <property type="match status" value="1"/>
</dbReference>
<dbReference type="SMART" id="SM00589">
    <property type="entry name" value="PRY"/>
    <property type="match status" value="1"/>
</dbReference>
<dbReference type="Gene3D" id="3.30.160.60">
    <property type="entry name" value="Classic Zinc Finger"/>
    <property type="match status" value="1"/>
</dbReference>
<dbReference type="Gene3D" id="2.60.120.920">
    <property type="match status" value="1"/>
</dbReference>
<dbReference type="InterPro" id="IPR000315">
    <property type="entry name" value="Znf_B-box"/>
</dbReference>
<evidence type="ECO:0000313" key="9">
    <source>
        <dbReference type="Ensembl" id="ENSLACP00000001063.1"/>
    </source>
</evidence>
<dbReference type="SMART" id="SM00184">
    <property type="entry name" value="RING"/>
    <property type="match status" value="1"/>
</dbReference>
<dbReference type="Pfam" id="PF13765">
    <property type="entry name" value="PRY"/>
    <property type="match status" value="1"/>
</dbReference>
<dbReference type="eggNOG" id="KOG2177">
    <property type="taxonomic scope" value="Eukaryota"/>
</dbReference>
<dbReference type="Proteomes" id="UP000008672">
    <property type="component" value="Unassembled WGS sequence"/>
</dbReference>
<dbReference type="PROSITE" id="PS50188">
    <property type="entry name" value="B302_SPRY"/>
    <property type="match status" value="1"/>
</dbReference>
<dbReference type="InterPro" id="IPR003877">
    <property type="entry name" value="SPRY_dom"/>
</dbReference>
<dbReference type="PRINTS" id="PR01407">
    <property type="entry name" value="BUTYPHLNCDUF"/>
</dbReference>
<dbReference type="SUPFAM" id="SSF57850">
    <property type="entry name" value="RING/U-box"/>
    <property type="match status" value="1"/>
</dbReference>
<dbReference type="Pfam" id="PF00643">
    <property type="entry name" value="zf-B_box"/>
    <property type="match status" value="1"/>
</dbReference>
<dbReference type="SUPFAM" id="SSF57845">
    <property type="entry name" value="B-box zinc-binding domain"/>
    <property type="match status" value="1"/>
</dbReference>
<evidence type="ECO:0000256" key="3">
    <source>
        <dbReference type="ARBA" id="ARBA00022833"/>
    </source>
</evidence>
<dbReference type="OMA" id="RESTHKE"/>
<name>H2ZUJ2_LATCH</name>
<dbReference type="InterPro" id="IPR013320">
    <property type="entry name" value="ConA-like_dom_sf"/>
</dbReference>